<dbReference type="InterPro" id="IPR032808">
    <property type="entry name" value="DoxX"/>
</dbReference>
<organism evidence="6 7">
    <name type="scientific">Actinorhabdospora filicis</name>
    <dbReference type="NCBI Taxonomy" id="1785913"/>
    <lineage>
        <taxon>Bacteria</taxon>
        <taxon>Bacillati</taxon>
        <taxon>Actinomycetota</taxon>
        <taxon>Actinomycetes</taxon>
        <taxon>Micromonosporales</taxon>
        <taxon>Micromonosporaceae</taxon>
        <taxon>Actinorhabdospora</taxon>
    </lineage>
</organism>
<evidence type="ECO:0000256" key="1">
    <source>
        <dbReference type="ARBA" id="ARBA00004141"/>
    </source>
</evidence>
<evidence type="ECO:0000256" key="3">
    <source>
        <dbReference type="ARBA" id="ARBA00022989"/>
    </source>
</evidence>
<evidence type="ECO:0000256" key="2">
    <source>
        <dbReference type="ARBA" id="ARBA00022692"/>
    </source>
</evidence>
<accession>A0A9W6SIC6</accession>
<evidence type="ECO:0008006" key="8">
    <source>
        <dbReference type="Google" id="ProtNLM"/>
    </source>
</evidence>
<evidence type="ECO:0000256" key="5">
    <source>
        <dbReference type="SAM" id="Phobius"/>
    </source>
</evidence>
<comment type="caution">
    <text evidence="6">The sequence shown here is derived from an EMBL/GenBank/DDBJ whole genome shotgun (WGS) entry which is preliminary data.</text>
</comment>
<keyword evidence="4 5" id="KW-0472">Membrane</keyword>
<dbReference type="Pfam" id="PF13564">
    <property type="entry name" value="DoxX_2"/>
    <property type="match status" value="1"/>
</dbReference>
<feature type="transmembrane region" description="Helical" evidence="5">
    <location>
        <begin position="96"/>
        <end position="117"/>
    </location>
</feature>
<dbReference type="Proteomes" id="UP001165079">
    <property type="component" value="Unassembled WGS sequence"/>
</dbReference>
<protein>
    <recommendedName>
        <fullName evidence="8">DoxX family protein</fullName>
    </recommendedName>
</protein>
<dbReference type="EMBL" id="BSTX01000001">
    <property type="protein sequence ID" value="GLZ76543.1"/>
    <property type="molecule type" value="Genomic_DNA"/>
</dbReference>
<name>A0A9W6SIC6_9ACTN</name>
<evidence type="ECO:0000256" key="4">
    <source>
        <dbReference type="ARBA" id="ARBA00023136"/>
    </source>
</evidence>
<gene>
    <name evidence="6" type="ORF">Afil01_13500</name>
</gene>
<evidence type="ECO:0000313" key="6">
    <source>
        <dbReference type="EMBL" id="GLZ76543.1"/>
    </source>
</evidence>
<keyword evidence="3 5" id="KW-1133">Transmembrane helix</keyword>
<proteinExistence type="predicted"/>
<evidence type="ECO:0000313" key="7">
    <source>
        <dbReference type="Proteomes" id="UP001165079"/>
    </source>
</evidence>
<dbReference type="GO" id="GO:0016020">
    <property type="term" value="C:membrane"/>
    <property type="evidence" value="ECO:0007669"/>
    <property type="project" value="UniProtKB-SubCell"/>
</dbReference>
<dbReference type="AlphaFoldDB" id="A0A9W6SIC6"/>
<keyword evidence="2 5" id="KW-0812">Transmembrane</keyword>
<feature type="transmembrane region" description="Helical" evidence="5">
    <location>
        <begin position="70"/>
        <end position="89"/>
    </location>
</feature>
<keyword evidence="7" id="KW-1185">Reference proteome</keyword>
<reference evidence="6" key="1">
    <citation type="submission" date="2023-03" db="EMBL/GenBank/DDBJ databases">
        <title>Actinorhabdospora filicis NBRC 111898.</title>
        <authorList>
            <person name="Ichikawa N."/>
            <person name="Sato H."/>
            <person name="Tonouchi N."/>
        </authorList>
    </citation>
    <scope>NUCLEOTIDE SEQUENCE</scope>
    <source>
        <strain evidence="6">NBRC 111898</strain>
    </source>
</reference>
<dbReference type="RefSeq" id="WP_285661720.1">
    <property type="nucleotide sequence ID" value="NZ_BSTX01000001.1"/>
</dbReference>
<sequence length="122" mass="13238">MNTALWVGQIALSLLALSGLAKLLLPKEKLRPMMGWVDDFPAWAVKLIGLSYILAAIGLIVPPLADVATWLTPLAATGIALEMIGAAVVHVRRREFPLIGTNVVLFLIAVFVAWGRFGDWSF</sequence>
<feature type="transmembrane region" description="Helical" evidence="5">
    <location>
        <begin position="6"/>
        <end position="25"/>
    </location>
</feature>
<feature type="transmembrane region" description="Helical" evidence="5">
    <location>
        <begin position="45"/>
        <end position="64"/>
    </location>
</feature>
<comment type="subcellular location">
    <subcellularLocation>
        <location evidence="1">Membrane</location>
        <topology evidence="1">Multi-pass membrane protein</topology>
    </subcellularLocation>
</comment>